<keyword evidence="2" id="KW-1185">Reference proteome</keyword>
<accession>A0A2M9WDZ6</accession>
<reference evidence="1 2" key="1">
    <citation type="submission" date="2017-11" db="EMBL/GenBank/DDBJ databases">
        <title>The genome sequence of Pantoea rodasii DSM 26611.</title>
        <authorList>
            <person name="Gao J."/>
            <person name="Mao X."/>
            <person name="Sun J."/>
        </authorList>
    </citation>
    <scope>NUCLEOTIDE SEQUENCE [LARGE SCALE GENOMIC DNA]</scope>
    <source>
        <strain evidence="1 2">DSM 26611</strain>
    </source>
</reference>
<dbReference type="AlphaFoldDB" id="A0A2M9WDZ6"/>
<dbReference type="Proteomes" id="UP000232062">
    <property type="component" value="Unassembled WGS sequence"/>
</dbReference>
<sequence>MPGGELYGLQGKAQGSRKIFLRSICRFIARKREATRKIASFSEIPARFFYRKRKLISASAACG</sequence>
<organism evidence="1 2">
    <name type="scientific">Pantoea rodasii</name>
    <dbReference type="NCBI Taxonomy" id="1076549"/>
    <lineage>
        <taxon>Bacteria</taxon>
        <taxon>Pseudomonadati</taxon>
        <taxon>Pseudomonadota</taxon>
        <taxon>Gammaproteobacteria</taxon>
        <taxon>Enterobacterales</taxon>
        <taxon>Erwiniaceae</taxon>
        <taxon>Pantoea</taxon>
    </lineage>
</organism>
<evidence type="ECO:0000313" key="2">
    <source>
        <dbReference type="Proteomes" id="UP000232062"/>
    </source>
</evidence>
<gene>
    <name evidence="1" type="ORF">PRCB_10330</name>
</gene>
<evidence type="ECO:0000313" key="1">
    <source>
        <dbReference type="EMBL" id="PJZ05764.1"/>
    </source>
</evidence>
<name>A0A2M9WDZ6_9GAMM</name>
<protein>
    <submittedName>
        <fullName evidence="1">Uncharacterized protein</fullName>
    </submittedName>
</protein>
<proteinExistence type="predicted"/>
<dbReference type="EMBL" id="PIQI01000014">
    <property type="protein sequence ID" value="PJZ05764.1"/>
    <property type="molecule type" value="Genomic_DNA"/>
</dbReference>
<comment type="caution">
    <text evidence="1">The sequence shown here is derived from an EMBL/GenBank/DDBJ whole genome shotgun (WGS) entry which is preliminary data.</text>
</comment>